<dbReference type="InterPro" id="IPR027417">
    <property type="entry name" value="P-loop_NTPase"/>
</dbReference>
<dbReference type="InterPro" id="IPR026000">
    <property type="entry name" value="Apc5_dom"/>
</dbReference>
<organism evidence="3 4">
    <name type="scientific">Eiseniibacteriota bacterium</name>
    <dbReference type="NCBI Taxonomy" id="2212470"/>
    <lineage>
        <taxon>Bacteria</taxon>
        <taxon>Candidatus Eiseniibacteriota</taxon>
    </lineage>
</organism>
<evidence type="ECO:0000313" key="4">
    <source>
        <dbReference type="Proteomes" id="UP000697710"/>
    </source>
</evidence>
<dbReference type="InterPro" id="IPR011009">
    <property type="entry name" value="Kinase-like_dom_sf"/>
</dbReference>
<feature type="compositionally biased region" description="Basic and acidic residues" evidence="1">
    <location>
        <begin position="161"/>
        <end position="171"/>
    </location>
</feature>
<dbReference type="InterPro" id="IPR011990">
    <property type="entry name" value="TPR-like_helical_dom_sf"/>
</dbReference>
<dbReference type="AlphaFoldDB" id="A0A956LW85"/>
<dbReference type="GO" id="GO:0016887">
    <property type="term" value="F:ATP hydrolysis activity"/>
    <property type="evidence" value="ECO:0007669"/>
    <property type="project" value="InterPro"/>
</dbReference>
<dbReference type="InterPro" id="IPR049945">
    <property type="entry name" value="AAA_22"/>
</dbReference>
<dbReference type="PROSITE" id="PS00108">
    <property type="entry name" value="PROTEIN_KINASE_ST"/>
    <property type="match status" value="1"/>
</dbReference>
<dbReference type="Gene3D" id="1.10.510.10">
    <property type="entry name" value="Transferase(Phosphotransferase) domain 1"/>
    <property type="match status" value="1"/>
</dbReference>
<gene>
    <name evidence="3" type="ORF">KC729_00385</name>
</gene>
<dbReference type="Proteomes" id="UP000697710">
    <property type="component" value="Unassembled WGS sequence"/>
</dbReference>
<feature type="region of interest" description="Disordered" evidence="1">
    <location>
        <begin position="158"/>
        <end position="202"/>
    </location>
</feature>
<reference evidence="3" key="2">
    <citation type="journal article" date="2021" name="Microbiome">
        <title>Successional dynamics and alternative stable states in a saline activated sludge microbial community over 9 years.</title>
        <authorList>
            <person name="Wang Y."/>
            <person name="Ye J."/>
            <person name="Ju F."/>
            <person name="Liu L."/>
            <person name="Boyd J.A."/>
            <person name="Deng Y."/>
            <person name="Parks D.H."/>
            <person name="Jiang X."/>
            <person name="Yin X."/>
            <person name="Woodcroft B.J."/>
            <person name="Tyson G.W."/>
            <person name="Hugenholtz P."/>
            <person name="Polz M.F."/>
            <person name="Zhang T."/>
        </authorList>
    </citation>
    <scope>NUCLEOTIDE SEQUENCE</scope>
    <source>
        <strain evidence="3">HKST-UBA01</strain>
    </source>
</reference>
<dbReference type="Pfam" id="PF13401">
    <property type="entry name" value="AAA_22"/>
    <property type="match status" value="1"/>
</dbReference>
<dbReference type="GO" id="GO:0004672">
    <property type="term" value="F:protein kinase activity"/>
    <property type="evidence" value="ECO:0007669"/>
    <property type="project" value="InterPro"/>
</dbReference>
<sequence length="1133" mass="123276">MAGRYRIDAYLDEGGMGQVYRAHDLDLDVPLALKTIHPRIAADPISLRRFKQEILLARSVSHPNVCRIFDLWHDESRGVSFLTMELLAGQTLAARIKTEGALSPEAALPIVQQMAHALDAAHRAGVIHRDFKSANVMLVPSDSGARAVITDFGLAVTVKNGKSDPKPEPSKRNPPAQMPAPNASADDATHLLEPLDPGDTIATPTSEPAIVGTPAYMSPEQVTGGPIGPASDLYALGVVLFEMATGRLPFSGRTPVDTARAHVTAQPPNPSTLGSVDPRWERAILRLLSKDPTARHANAADVVLALEDRLEPTEVVRHSLPPERDTFVGRREDIEAVSARLERGNGNTERLLTLQGTGGTGKTRLALRYAWESLPRWPGGVWFCDLSEAHAAEGIAAAVATALDVALDERDPITHLANVMAGRGKSLFILDNFEHLVDHADATLGRWLRTSATTRFLVTSRERLRLPGETTYELGPLDPETQGAELFAIRAAAHRPGFEVDATNRNHVDEIVRRLDGLPLAIELAASRLRVLSLEQLQTRLEDRFRILAGGKPGRHRTLRTTLDWSWELLRPWEQSAMAQISAFEGGFTLEAAESVIDLSMYDEDPFVLDVIQSLVDKSWLRAKVALGALRFSVYASVQEYAAEQAEGYSRTDDAQSPKQVEARHGTHFARVGTESLAGVHFRRGTAIRTALLFERDNLIVACRRAIARGDSATAEATYLAADVTLCVRGPFGVSSELGGQVVALLDAGNRGRALVCLGNTERRSGNVQRAREIYETALAEARAAGDRRLEGTLISHTAVLDASQGRIKEAMEGMQTSLALAREHGDRIVEGNDLGNLGVLCSRQGRVAEAQIHYEAALAVHRESGHREGEGSILSALGNLLIDQSRFEEARERCAAAMVIARELGDRVQEGYALSTLSLIDRIQGHLGDAMSHCTSALDIARWSGDRRFEGYLLGELATLHHAYGRAGAARECFEEALAIARQVRNPAGEGSALENLGSLLGEDGRFDEAQEHIEAALTVHRELGDGTAEGIALRILGDIDRRRGQLDAARSNLGRSESILREGDDRFELGLVLCARGELEIREQHIIPARAALSEAESIARDLVLQPESELVRRIETLREAIASAGETHKK</sequence>
<dbReference type="PANTHER" id="PTHR47691:SF3">
    <property type="entry name" value="HTH-TYPE TRANSCRIPTIONAL REGULATOR RV0890C-RELATED"/>
    <property type="match status" value="1"/>
</dbReference>
<dbReference type="SMART" id="SM00028">
    <property type="entry name" value="TPR"/>
    <property type="match status" value="5"/>
</dbReference>
<reference evidence="3" key="1">
    <citation type="submission" date="2020-04" db="EMBL/GenBank/DDBJ databases">
        <authorList>
            <person name="Zhang T."/>
        </authorList>
    </citation>
    <scope>NUCLEOTIDE SEQUENCE</scope>
    <source>
        <strain evidence="3">HKST-UBA01</strain>
    </source>
</reference>
<dbReference type="Pfam" id="PF00069">
    <property type="entry name" value="Pkinase"/>
    <property type="match status" value="2"/>
</dbReference>
<protein>
    <submittedName>
        <fullName evidence="3">Tetratricopeptide repeat protein</fullName>
    </submittedName>
</protein>
<dbReference type="PANTHER" id="PTHR47691">
    <property type="entry name" value="REGULATOR-RELATED"/>
    <property type="match status" value="1"/>
</dbReference>
<dbReference type="Gene3D" id="3.40.50.300">
    <property type="entry name" value="P-loop containing nucleotide triphosphate hydrolases"/>
    <property type="match status" value="1"/>
</dbReference>
<dbReference type="GO" id="GO:0005524">
    <property type="term" value="F:ATP binding"/>
    <property type="evidence" value="ECO:0007669"/>
    <property type="project" value="InterPro"/>
</dbReference>
<dbReference type="SUPFAM" id="SSF48452">
    <property type="entry name" value="TPR-like"/>
    <property type="match status" value="2"/>
</dbReference>
<dbReference type="SUPFAM" id="SSF56112">
    <property type="entry name" value="Protein kinase-like (PK-like)"/>
    <property type="match status" value="1"/>
</dbReference>
<evidence type="ECO:0000259" key="2">
    <source>
        <dbReference type="PROSITE" id="PS50011"/>
    </source>
</evidence>
<proteinExistence type="predicted"/>
<dbReference type="Pfam" id="PF12862">
    <property type="entry name" value="ANAPC5"/>
    <property type="match status" value="2"/>
</dbReference>
<dbReference type="Gene3D" id="1.25.40.10">
    <property type="entry name" value="Tetratricopeptide repeat domain"/>
    <property type="match status" value="2"/>
</dbReference>
<dbReference type="SUPFAM" id="SSF52540">
    <property type="entry name" value="P-loop containing nucleoside triphosphate hydrolases"/>
    <property type="match status" value="1"/>
</dbReference>
<dbReference type="EMBL" id="JAGQHR010000003">
    <property type="protein sequence ID" value="MCA9726107.1"/>
    <property type="molecule type" value="Genomic_DNA"/>
</dbReference>
<feature type="domain" description="Protein kinase" evidence="2">
    <location>
        <begin position="5"/>
        <end position="310"/>
    </location>
</feature>
<dbReference type="Pfam" id="PF13424">
    <property type="entry name" value="TPR_12"/>
    <property type="match status" value="2"/>
</dbReference>
<dbReference type="PROSITE" id="PS50011">
    <property type="entry name" value="PROTEIN_KINASE_DOM"/>
    <property type="match status" value="1"/>
</dbReference>
<accession>A0A956LW85</accession>
<evidence type="ECO:0000313" key="3">
    <source>
        <dbReference type="EMBL" id="MCA9726107.1"/>
    </source>
</evidence>
<dbReference type="CDD" id="cd14014">
    <property type="entry name" value="STKc_PknB_like"/>
    <property type="match status" value="1"/>
</dbReference>
<dbReference type="InterPro" id="IPR008271">
    <property type="entry name" value="Ser/Thr_kinase_AS"/>
</dbReference>
<dbReference type="InterPro" id="IPR000719">
    <property type="entry name" value="Prot_kinase_dom"/>
</dbReference>
<dbReference type="InterPro" id="IPR019734">
    <property type="entry name" value="TPR_rpt"/>
</dbReference>
<dbReference type="Gene3D" id="3.30.200.20">
    <property type="entry name" value="Phosphorylase Kinase, domain 1"/>
    <property type="match status" value="1"/>
</dbReference>
<evidence type="ECO:0000256" key="1">
    <source>
        <dbReference type="SAM" id="MobiDB-lite"/>
    </source>
</evidence>
<name>A0A956LW85_UNCEI</name>
<comment type="caution">
    <text evidence="3">The sequence shown here is derived from an EMBL/GenBank/DDBJ whole genome shotgun (WGS) entry which is preliminary data.</text>
</comment>